<keyword evidence="5" id="KW-1185">Reference proteome</keyword>
<accession>R9BVI4</accession>
<dbReference type="NCBIfam" id="NF005302">
    <property type="entry name" value="PRK06833.1"/>
    <property type="match status" value="1"/>
</dbReference>
<dbReference type="Pfam" id="PF00596">
    <property type="entry name" value="Aldolase_II"/>
    <property type="match status" value="1"/>
</dbReference>
<dbReference type="InterPro" id="IPR001303">
    <property type="entry name" value="Aldolase_II/adducin_N"/>
</dbReference>
<dbReference type="PANTHER" id="PTHR22789">
    <property type="entry name" value="FUCULOSE PHOSPHATE ALDOLASE"/>
    <property type="match status" value="1"/>
</dbReference>
<dbReference type="SUPFAM" id="SSF53639">
    <property type="entry name" value="AraD/HMP-PK domain-like"/>
    <property type="match status" value="1"/>
</dbReference>
<dbReference type="RefSeq" id="WP_016208216.1">
    <property type="nucleotide sequence ID" value="NZ_ASRV01000167.1"/>
</dbReference>
<dbReference type="Proteomes" id="UP000013988">
    <property type="component" value="Unassembled WGS sequence"/>
</dbReference>
<evidence type="ECO:0000256" key="1">
    <source>
        <dbReference type="ARBA" id="ARBA00022723"/>
    </source>
</evidence>
<dbReference type="PANTHER" id="PTHR22789:SF0">
    <property type="entry name" value="3-OXO-TETRONATE 4-PHOSPHATE DECARBOXYLASE-RELATED"/>
    <property type="match status" value="1"/>
</dbReference>
<dbReference type="GO" id="GO:0019323">
    <property type="term" value="P:pentose catabolic process"/>
    <property type="evidence" value="ECO:0007669"/>
    <property type="project" value="TreeGrafter"/>
</dbReference>
<dbReference type="PATRIC" id="fig|1202534.3.peg.2901"/>
<keyword evidence="2" id="KW-0456">Lyase</keyword>
<dbReference type="SMART" id="SM01007">
    <property type="entry name" value="Aldolase_II"/>
    <property type="match status" value="1"/>
</dbReference>
<protein>
    <submittedName>
        <fullName evidence="4">Class II aldolase/adducin family protein</fullName>
    </submittedName>
</protein>
<evidence type="ECO:0000256" key="2">
    <source>
        <dbReference type="ARBA" id="ARBA00023239"/>
    </source>
</evidence>
<dbReference type="EMBL" id="ASRV01000167">
    <property type="protein sequence ID" value="EOR21042.1"/>
    <property type="molecule type" value="Genomic_DNA"/>
</dbReference>
<dbReference type="GO" id="GO:0016832">
    <property type="term" value="F:aldehyde-lyase activity"/>
    <property type="evidence" value="ECO:0007669"/>
    <property type="project" value="TreeGrafter"/>
</dbReference>
<sequence>MLMEKERLEVVEYGKLMSSSGLSKGTSGNISIYNPKTGYMAISPSGIGYFETQPEDVVIMDLDGNIIDGTKKPSSEHDLHSIFYKEKPDARAVVHTHSTYCTTFACLNQPLKAVHYVIGGAGVATVPCAEYATFGSPELAHNVITACSKGKAVLLANHGLVTCGPSLKKAFGLAVNMEFVAEMQWRGMAVGKPVVLEDKEMDHVMECFKSYGQPAKKSEENKDGNSY</sequence>
<dbReference type="GO" id="GO:0005829">
    <property type="term" value="C:cytosol"/>
    <property type="evidence" value="ECO:0007669"/>
    <property type="project" value="TreeGrafter"/>
</dbReference>
<keyword evidence="1" id="KW-0479">Metal-binding</keyword>
<dbReference type="AlphaFoldDB" id="R9BVI4"/>
<dbReference type="GO" id="GO:0046872">
    <property type="term" value="F:metal ion binding"/>
    <property type="evidence" value="ECO:0007669"/>
    <property type="project" value="UniProtKB-KW"/>
</dbReference>
<evidence type="ECO:0000259" key="3">
    <source>
        <dbReference type="SMART" id="SM01007"/>
    </source>
</evidence>
<proteinExistence type="predicted"/>
<evidence type="ECO:0000313" key="4">
    <source>
        <dbReference type="EMBL" id="EOR21042.1"/>
    </source>
</evidence>
<organism evidence="4 5">
    <name type="scientific">Clostridium sartagoforme AAU1</name>
    <dbReference type="NCBI Taxonomy" id="1202534"/>
    <lineage>
        <taxon>Bacteria</taxon>
        <taxon>Bacillati</taxon>
        <taxon>Bacillota</taxon>
        <taxon>Clostridia</taxon>
        <taxon>Eubacteriales</taxon>
        <taxon>Clostridiaceae</taxon>
        <taxon>Clostridium</taxon>
    </lineage>
</organism>
<reference evidence="4 5" key="1">
    <citation type="submission" date="2013-03" db="EMBL/GenBank/DDBJ databases">
        <title>Whole genome shotgun sequencing of Clostridium sartagoforme AAU1.</title>
        <authorList>
            <person name="Joshi C.G."/>
            <person name="Duggirala S.M."/>
            <person name="Nathani N.M."/>
            <person name="Bhatt V.D."/>
            <person name="Patel A.K."/>
            <person name="Pandya P.R."/>
            <person name="KaPatel J.A."/>
        </authorList>
    </citation>
    <scope>NUCLEOTIDE SEQUENCE [LARGE SCALE GENOMIC DNA]</scope>
    <source>
        <strain evidence="4 5">AAU1</strain>
    </source>
</reference>
<dbReference type="InterPro" id="IPR036409">
    <property type="entry name" value="Aldolase_II/adducin_N_sf"/>
</dbReference>
<evidence type="ECO:0000313" key="5">
    <source>
        <dbReference type="Proteomes" id="UP000013988"/>
    </source>
</evidence>
<dbReference type="OrthoDB" id="9794581at2"/>
<feature type="domain" description="Class II aldolase/adducin N-terminal" evidence="3">
    <location>
        <begin position="8"/>
        <end position="185"/>
    </location>
</feature>
<gene>
    <name evidence="4" type="ORF">A500_14678</name>
</gene>
<name>R9BVI4_9CLOT</name>
<comment type="caution">
    <text evidence="4">The sequence shown here is derived from an EMBL/GenBank/DDBJ whole genome shotgun (WGS) entry which is preliminary data.</text>
</comment>
<dbReference type="Gene3D" id="3.40.225.10">
    <property type="entry name" value="Class II aldolase/adducin N-terminal domain"/>
    <property type="match status" value="1"/>
</dbReference>
<dbReference type="InterPro" id="IPR050197">
    <property type="entry name" value="Aldolase_class_II_sugar_metab"/>
</dbReference>